<accession>A0ABQ2E386</accession>
<evidence type="ECO:0008006" key="3">
    <source>
        <dbReference type="Google" id="ProtNLM"/>
    </source>
</evidence>
<dbReference type="EMBL" id="BMMV01000006">
    <property type="protein sequence ID" value="GGJ91337.1"/>
    <property type="molecule type" value="Genomic_DNA"/>
</dbReference>
<evidence type="ECO:0000313" key="2">
    <source>
        <dbReference type="Proteomes" id="UP000660265"/>
    </source>
</evidence>
<organism evidence="1 2">
    <name type="scientific">Streptomyces camponoticapitis</name>
    <dbReference type="NCBI Taxonomy" id="1616125"/>
    <lineage>
        <taxon>Bacteria</taxon>
        <taxon>Bacillati</taxon>
        <taxon>Actinomycetota</taxon>
        <taxon>Actinomycetes</taxon>
        <taxon>Kitasatosporales</taxon>
        <taxon>Streptomycetaceae</taxon>
        <taxon>Streptomyces</taxon>
    </lineage>
</organism>
<evidence type="ECO:0000313" key="1">
    <source>
        <dbReference type="EMBL" id="GGJ91337.1"/>
    </source>
</evidence>
<dbReference type="RefSeq" id="WP_189107329.1">
    <property type="nucleotide sequence ID" value="NZ_BMMV01000006.1"/>
</dbReference>
<name>A0ABQ2E386_9ACTN</name>
<dbReference type="Proteomes" id="UP000660265">
    <property type="component" value="Unassembled WGS sequence"/>
</dbReference>
<reference evidence="2" key="1">
    <citation type="journal article" date="2019" name="Int. J. Syst. Evol. Microbiol.">
        <title>The Global Catalogue of Microorganisms (GCM) 10K type strain sequencing project: providing services to taxonomists for standard genome sequencing and annotation.</title>
        <authorList>
            <consortium name="The Broad Institute Genomics Platform"/>
            <consortium name="The Broad Institute Genome Sequencing Center for Infectious Disease"/>
            <person name="Wu L."/>
            <person name="Ma J."/>
        </authorList>
    </citation>
    <scope>NUCLEOTIDE SEQUENCE [LARGE SCALE GENOMIC DNA]</scope>
    <source>
        <strain evidence="2">CGMCC 4.7275</strain>
    </source>
</reference>
<comment type="caution">
    <text evidence="1">The sequence shown here is derived from an EMBL/GenBank/DDBJ whole genome shotgun (WGS) entry which is preliminary data.</text>
</comment>
<sequence length="168" mass="18395">MRHPTPHPALSRLDVLVGEWDMWAAGHRAGPVRTEFAWLEGGAFLVQRADLGPSTVLPPEWGANAPFPTSTITGYDDTADEFTTLYADGRGVARVYRTSLTAGVWKQWRAAPGFHQRFTGTFDEAGETISGGWERSEDGEFWASDFDVTYVRPGVRPPSPSLSSNGPV</sequence>
<gene>
    <name evidence="1" type="ORF">GCM10011583_23410</name>
</gene>
<proteinExistence type="predicted"/>
<protein>
    <recommendedName>
        <fullName evidence="3">DUF1579 domain-containing protein</fullName>
    </recommendedName>
</protein>
<keyword evidence="2" id="KW-1185">Reference proteome</keyword>